<feature type="region of interest" description="Disordered" evidence="1">
    <location>
        <begin position="247"/>
        <end position="273"/>
    </location>
</feature>
<evidence type="ECO:0000313" key="3">
    <source>
        <dbReference type="EMBL" id="WNO47460.1"/>
    </source>
</evidence>
<feature type="region of interest" description="Disordered" evidence="1">
    <location>
        <begin position="166"/>
        <end position="189"/>
    </location>
</feature>
<reference evidence="3" key="1">
    <citation type="submission" date="2023-08" db="EMBL/GenBank/DDBJ databases">
        <authorList>
            <person name="Nazir A."/>
        </authorList>
    </citation>
    <scope>NUCLEOTIDE SEQUENCE</scope>
</reference>
<name>A0AA96KTE0_9CAUD</name>
<dbReference type="Gene3D" id="2.40.50.230">
    <property type="entry name" value="Gp5 N-terminal domain"/>
    <property type="match status" value="1"/>
</dbReference>
<protein>
    <recommendedName>
        <fullName evidence="2">Phage protein Gp138 N-terminal domain-containing protein</fullName>
    </recommendedName>
</protein>
<organism evidence="3">
    <name type="scientific">Staphylococcus phage vB_VibM_10AMN12</name>
    <dbReference type="NCBI Taxonomy" id="3076785"/>
    <lineage>
        <taxon>Viruses</taxon>
        <taxon>Duplodnaviria</taxon>
        <taxon>Heunggongvirae</taxon>
        <taxon>Uroviricota</taxon>
        <taxon>Caudoviricetes</taxon>
    </lineage>
</organism>
<dbReference type="InterPro" id="IPR041599">
    <property type="entry name" value="Gp138_N"/>
</dbReference>
<feature type="domain" description="Phage protein Gp138 N-terminal" evidence="2">
    <location>
        <begin position="39"/>
        <end position="125"/>
    </location>
</feature>
<evidence type="ECO:0000256" key="1">
    <source>
        <dbReference type="SAM" id="MobiDB-lite"/>
    </source>
</evidence>
<feature type="compositionally biased region" description="Polar residues" evidence="1">
    <location>
        <begin position="176"/>
        <end position="189"/>
    </location>
</feature>
<proteinExistence type="predicted"/>
<dbReference type="InterPro" id="IPR037026">
    <property type="entry name" value="Vgr_OB-fold_dom_sf"/>
</dbReference>
<dbReference type="Pfam" id="PF18352">
    <property type="entry name" value="Gp138_N"/>
    <property type="match status" value="1"/>
</dbReference>
<sequence length="273" mass="29188">MSGEGLKVTPKQPPYRGGLNYAMDHAIEDKLRFARTMVPAQVLKVDYDKSLVNVKPLIRFRFDMATEDEFGIEEILEVPLIFSSAKRGTARMTFPVREGDVGLLLCSDRHTENFLASDGISVVDSGSFSTLGTDGYINYIGFIPEIFTSAIGKSFDPNDVVLTHGSGETRHKQDGTIISKNNSSTYTQSPSGEVSLVNGNGYIKLLADGSVDINGFVIQVNGAASSPVSVQSPTITATTSLTVNGKEMNEHNHDAGTYEAGGDPVSGTSGDPV</sequence>
<dbReference type="EMBL" id="OR481006">
    <property type="protein sequence ID" value="WNO47460.1"/>
    <property type="molecule type" value="Genomic_DNA"/>
</dbReference>
<evidence type="ECO:0000259" key="2">
    <source>
        <dbReference type="Pfam" id="PF18352"/>
    </source>
</evidence>
<accession>A0AA96KTE0</accession>
<feature type="compositionally biased region" description="Basic and acidic residues" evidence="1">
    <location>
        <begin position="247"/>
        <end position="256"/>
    </location>
</feature>